<dbReference type="EMBL" id="CAXLJM020000032">
    <property type="protein sequence ID" value="CAL8099893.1"/>
    <property type="molecule type" value="Genomic_DNA"/>
</dbReference>
<comment type="subunit">
    <text evidence="19">The sodium/potassium-transporting ATPase is composed of a catalytic alpha subunit, an auxiliary non-catalytic beta subunit and an additional regulatory subunit.</text>
</comment>
<dbReference type="PROSITE" id="PS00154">
    <property type="entry name" value="ATPASE_E1_E2"/>
    <property type="match status" value="1"/>
</dbReference>
<feature type="transmembrane region" description="Helical" evidence="20">
    <location>
        <begin position="112"/>
        <end position="131"/>
    </location>
</feature>
<proteinExistence type="inferred from homology"/>
<dbReference type="SMART" id="SM00831">
    <property type="entry name" value="Cation_ATPase_N"/>
    <property type="match status" value="1"/>
</dbReference>
<evidence type="ECO:0000256" key="1">
    <source>
        <dbReference type="ARBA" id="ARBA00004651"/>
    </source>
</evidence>
<dbReference type="Gene3D" id="2.70.150.10">
    <property type="entry name" value="Calcium-transporting ATPase, cytoplasmic transduction domain A"/>
    <property type="match status" value="1"/>
</dbReference>
<feature type="region of interest" description="Disordered" evidence="21">
    <location>
        <begin position="1"/>
        <end position="23"/>
    </location>
</feature>
<keyword evidence="8 20" id="KW-0812">Transmembrane</keyword>
<keyword evidence="12" id="KW-1278">Translocase</keyword>
<gene>
    <name evidence="23" type="ORF">ODALV1_LOCUS10378</name>
</gene>
<evidence type="ECO:0000256" key="20">
    <source>
        <dbReference type="RuleBase" id="RU362084"/>
    </source>
</evidence>
<sequence length="1005" mass="111037">MAKMSKAKKKEKDLDNLKQELDTDDHKVPMEELCRRLHTNTDTGLTNARAKENFDRDGPNALTPPKTTPEWVKFCKNLFGGFALLLWIGAVLCFVAYAIQAGTYEDASKDNLYLGAVLAIVVIITGIFSYYQESKSSKIMESFKNMVPQYATCLREGQKLTIKAEELTVGDVVEVKFGDRIPADIRIVESRGFKVDNSSLTGESEPQSRGADFTHDNPLETKNLAFFSTNAVEGTAKGIVVNCGDNTVMGRIAGLASGLSSGETPIAKEIQHFIHIITGVAVFLGVVFFLVAFILGYHWLDAVIFLIGIIVANVPEGLLATVTVCLTLTAKRMASKNCLVKNLEAVETLGSTSTICSDKTGTLTQNRMTVAHMWFDNQIIEADTTEDQSGAQYDKTSEGFKAVARVATLCNRAEFKGNQDGIPILKREVNGDASEAALLKCMELALHDVMSYRARNKKVCEVPFNSTNKYQVSIHDTEDPNDPRYLLVMKGAPERILDRCSTIYIGGKEKVLDEEMKEAFNNAYLELGGLGERVLGFCDLMLPSDKYPPGYKYDPDDPNYPLDGLRFVGLMSMIDPPRAAVPDAVAKCRSAGIKVIMVTGDHPITAKAIAKSVGIISEGNETVEDIAQRLNIPVSEVNPADAKAAVIHGTELKDLSQDQLDDILRHHTEIVFARTSPQQKLIIVEGCQRQGAIVAVTGDGVNDSPALKKADIGVAMGIAGSDVSKQAADMILLDDNFASIVTGVEEGRLIFDNLKKSIAYTLTSNIPEISPFLLFILFNVPLPLGTVTILCIDLGTDMVPAISLAYEEPESDIMKRHPRDPQRDKLVNERLISIAYGQIGMIQAAAGFFAYFIIMAENGFLPTKLFGIRKQWDSKGVNDLEDSYGQEWTYSDRKKLEFTCHTAFFVSIVIVQWADLIICKTRRNSIVHQGMKNWVLNFGLVFETCLAALLSYCPGMDTALRMYPLKINWWIPAIPFSIAIFIYDEIRRLILRRNPGGWVEQETYY</sequence>
<evidence type="ECO:0000256" key="19">
    <source>
        <dbReference type="ARBA" id="ARBA00038795"/>
    </source>
</evidence>
<name>A0ABP1QEE0_9HEXA</name>
<dbReference type="SUPFAM" id="SSF81665">
    <property type="entry name" value="Calcium ATPase, transmembrane domain M"/>
    <property type="match status" value="1"/>
</dbReference>
<dbReference type="SUPFAM" id="SSF81660">
    <property type="entry name" value="Metal cation-transporting ATPase, ATP-binding domain N"/>
    <property type="match status" value="1"/>
</dbReference>
<dbReference type="Gene3D" id="1.20.1110.10">
    <property type="entry name" value="Calcium-transporting ATPase, transmembrane domain"/>
    <property type="match status" value="1"/>
</dbReference>
<feature type="transmembrane region" description="Helical" evidence="20">
    <location>
        <begin position="78"/>
        <end position="100"/>
    </location>
</feature>
<dbReference type="SFLD" id="SFLDG00002">
    <property type="entry name" value="C1.7:_P-type_atpase_like"/>
    <property type="match status" value="1"/>
</dbReference>
<keyword evidence="14" id="KW-0915">Sodium</keyword>
<evidence type="ECO:0000259" key="22">
    <source>
        <dbReference type="SMART" id="SM00831"/>
    </source>
</evidence>
<keyword evidence="11 20" id="KW-0630">Potassium</keyword>
<dbReference type="CDD" id="cd02608">
    <property type="entry name" value="P-type_ATPase_Na-K_like"/>
    <property type="match status" value="1"/>
</dbReference>
<keyword evidence="16 20" id="KW-0472">Membrane</keyword>
<keyword evidence="9 20" id="KW-0547">Nucleotide-binding</keyword>
<evidence type="ECO:0000256" key="11">
    <source>
        <dbReference type="ARBA" id="ARBA00022958"/>
    </source>
</evidence>
<dbReference type="Pfam" id="PF00689">
    <property type="entry name" value="Cation_ATPase_C"/>
    <property type="match status" value="1"/>
</dbReference>
<dbReference type="Pfam" id="PF00122">
    <property type="entry name" value="E1-E2_ATPase"/>
    <property type="match status" value="1"/>
</dbReference>
<dbReference type="InterPro" id="IPR008250">
    <property type="entry name" value="ATPase_P-typ_transduc_dom_A_sf"/>
</dbReference>
<keyword evidence="20" id="KW-0479">Metal-binding</keyword>
<dbReference type="InterPro" id="IPR005775">
    <property type="entry name" value="P-type_ATPase_IIC"/>
</dbReference>
<feature type="transmembrane region" description="Helical" evidence="20">
    <location>
        <begin position="273"/>
        <end position="297"/>
    </location>
</feature>
<comment type="similarity">
    <text evidence="2 20">Belongs to the cation transport ATPase (P-type) (TC 3.A.3) family. Type IIC subfamily.</text>
</comment>
<dbReference type="InterPro" id="IPR023299">
    <property type="entry name" value="ATPase_P-typ_cyto_dom_N"/>
</dbReference>
<comment type="caution">
    <text evidence="23">The sequence shown here is derived from an EMBL/GenBank/DDBJ whole genome shotgun (WGS) entry which is preliminary data.</text>
</comment>
<evidence type="ECO:0000313" key="23">
    <source>
        <dbReference type="EMBL" id="CAL8099893.1"/>
    </source>
</evidence>
<dbReference type="InterPro" id="IPR036412">
    <property type="entry name" value="HAD-like_sf"/>
</dbReference>
<dbReference type="NCBIfam" id="TIGR01106">
    <property type="entry name" value="ATPase-IIC_X-K"/>
    <property type="match status" value="1"/>
</dbReference>
<feature type="transmembrane region" description="Helical" evidence="20">
    <location>
        <begin position="303"/>
        <end position="326"/>
    </location>
</feature>
<keyword evidence="10 20" id="KW-0067">ATP-binding</keyword>
<evidence type="ECO:0000256" key="8">
    <source>
        <dbReference type="ARBA" id="ARBA00022692"/>
    </source>
</evidence>
<dbReference type="SUPFAM" id="SSF81653">
    <property type="entry name" value="Calcium ATPase, transduction domain A"/>
    <property type="match status" value="1"/>
</dbReference>
<evidence type="ECO:0000256" key="3">
    <source>
        <dbReference type="ARBA" id="ARBA00022448"/>
    </source>
</evidence>
<keyword evidence="24" id="KW-1185">Reference proteome</keyword>
<evidence type="ECO:0000256" key="9">
    <source>
        <dbReference type="ARBA" id="ARBA00022741"/>
    </source>
</evidence>
<feature type="transmembrane region" description="Helical" evidence="20">
    <location>
        <begin position="896"/>
        <end position="914"/>
    </location>
</feature>
<dbReference type="InterPro" id="IPR050510">
    <property type="entry name" value="Cation_transp_ATPase_P-type"/>
</dbReference>
<evidence type="ECO:0000256" key="7">
    <source>
        <dbReference type="ARBA" id="ARBA00022607"/>
    </source>
</evidence>
<dbReference type="InterPro" id="IPR059000">
    <property type="entry name" value="ATPase_P-type_domA"/>
</dbReference>
<organism evidence="23 24">
    <name type="scientific">Orchesella dallaii</name>
    <dbReference type="NCBI Taxonomy" id="48710"/>
    <lineage>
        <taxon>Eukaryota</taxon>
        <taxon>Metazoa</taxon>
        <taxon>Ecdysozoa</taxon>
        <taxon>Arthropoda</taxon>
        <taxon>Hexapoda</taxon>
        <taxon>Collembola</taxon>
        <taxon>Entomobryomorpha</taxon>
        <taxon>Entomobryoidea</taxon>
        <taxon>Orchesellidae</taxon>
        <taxon>Orchesellinae</taxon>
        <taxon>Orchesella</taxon>
    </lineage>
</organism>
<feature type="compositionally biased region" description="Basic and acidic residues" evidence="21">
    <location>
        <begin position="10"/>
        <end position="23"/>
    </location>
</feature>
<evidence type="ECO:0000256" key="4">
    <source>
        <dbReference type="ARBA" id="ARBA00022475"/>
    </source>
</evidence>
<feature type="transmembrane region" description="Helical" evidence="20">
    <location>
        <begin position="934"/>
        <end position="952"/>
    </location>
</feature>
<dbReference type="InterPro" id="IPR006068">
    <property type="entry name" value="ATPase_P-typ_cation-transptr_C"/>
</dbReference>
<evidence type="ECO:0000256" key="12">
    <source>
        <dbReference type="ARBA" id="ARBA00022967"/>
    </source>
</evidence>
<accession>A0ABP1QEE0</accession>
<evidence type="ECO:0000256" key="5">
    <source>
        <dbReference type="ARBA" id="ARBA00022538"/>
    </source>
</evidence>
<evidence type="ECO:0000256" key="13">
    <source>
        <dbReference type="ARBA" id="ARBA00022989"/>
    </source>
</evidence>
<evidence type="ECO:0000256" key="10">
    <source>
        <dbReference type="ARBA" id="ARBA00022840"/>
    </source>
</evidence>
<evidence type="ECO:0000256" key="16">
    <source>
        <dbReference type="ARBA" id="ARBA00023136"/>
    </source>
</evidence>
<keyword evidence="15 20" id="KW-0406">Ion transport</keyword>
<dbReference type="InterPro" id="IPR044492">
    <property type="entry name" value="P_typ_ATPase_HD_dom"/>
</dbReference>
<feature type="transmembrane region" description="Helical" evidence="20">
    <location>
        <begin position="831"/>
        <end position="854"/>
    </location>
</feature>
<comment type="subcellular location">
    <subcellularLocation>
        <location evidence="1 20">Cell membrane</location>
        <topology evidence="1 20">Multi-pass membrane protein</topology>
    </subcellularLocation>
</comment>
<evidence type="ECO:0000256" key="14">
    <source>
        <dbReference type="ARBA" id="ARBA00023053"/>
    </source>
</evidence>
<evidence type="ECO:0000256" key="15">
    <source>
        <dbReference type="ARBA" id="ARBA00023065"/>
    </source>
</evidence>
<keyword evidence="4" id="KW-1003">Cell membrane</keyword>
<dbReference type="SFLD" id="SFLDF00027">
    <property type="entry name" value="p-type_atpase"/>
    <property type="match status" value="1"/>
</dbReference>
<dbReference type="Pfam" id="PF00690">
    <property type="entry name" value="Cation_ATPase_N"/>
    <property type="match status" value="1"/>
</dbReference>
<protein>
    <recommendedName>
        <fullName evidence="20">Sodium/potassium-transporting ATPase subunit alpha</fullName>
    </recommendedName>
</protein>
<keyword evidence="5 20" id="KW-0633">Potassium transport</keyword>
<evidence type="ECO:0000256" key="17">
    <source>
        <dbReference type="ARBA" id="ARBA00023201"/>
    </source>
</evidence>
<evidence type="ECO:0000256" key="18">
    <source>
        <dbReference type="ARBA" id="ARBA00037422"/>
    </source>
</evidence>
<keyword evidence="3 20" id="KW-0813">Transport</keyword>
<dbReference type="Pfam" id="PF13246">
    <property type="entry name" value="Cation_ATPase"/>
    <property type="match status" value="1"/>
</dbReference>
<dbReference type="InterPro" id="IPR004014">
    <property type="entry name" value="ATPase_P-typ_cation-transptr_N"/>
</dbReference>
<dbReference type="Gene3D" id="3.40.50.1000">
    <property type="entry name" value="HAD superfamily/HAD-like"/>
    <property type="match status" value="1"/>
</dbReference>
<feature type="domain" description="Cation-transporting P-type ATPase N-terminal" evidence="22">
    <location>
        <begin position="24"/>
        <end position="98"/>
    </location>
</feature>
<dbReference type="SUPFAM" id="SSF56784">
    <property type="entry name" value="HAD-like"/>
    <property type="match status" value="1"/>
</dbReference>
<keyword evidence="17" id="KW-0739">Sodium transport</keyword>
<dbReference type="InterPro" id="IPR018303">
    <property type="entry name" value="ATPase_P-typ_P_site"/>
</dbReference>
<dbReference type="PANTHER" id="PTHR43294">
    <property type="entry name" value="SODIUM/POTASSIUM-TRANSPORTING ATPASE SUBUNIT ALPHA"/>
    <property type="match status" value="1"/>
</dbReference>
<comment type="function">
    <text evidence="18">This is the catalytic component of the active enzyme, which catalyzes the hydrolysis of ATP coupled with the exchange of sodium and potassium ions across the plasma membrane. This action creates the electrochemical gradient of sodium and potassium ions, providing the energy for active transport of various nutrients.</text>
</comment>
<dbReference type="NCBIfam" id="TIGR01494">
    <property type="entry name" value="ATPase_P-type"/>
    <property type="match status" value="2"/>
</dbReference>
<dbReference type="Gene3D" id="3.40.1110.10">
    <property type="entry name" value="Calcium-transporting ATPase, cytoplasmic domain N"/>
    <property type="match status" value="1"/>
</dbReference>
<feature type="transmembrane region" description="Helical" evidence="20">
    <location>
        <begin position="967"/>
        <end position="983"/>
    </location>
</feature>
<dbReference type="Proteomes" id="UP001642540">
    <property type="component" value="Unassembled WGS sequence"/>
</dbReference>
<dbReference type="InterPro" id="IPR001757">
    <property type="entry name" value="P_typ_ATPase"/>
</dbReference>
<evidence type="ECO:0000256" key="2">
    <source>
        <dbReference type="ARBA" id="ARBA00006934"/>
    </source>
</evidence>
<keyword evidence="7" id="KW-0740">Sodium/potassium transport</keyword>
<keyword evidence="13 20" id="KW-1133">Transmembrane helix</keyword>
<dbReference type="SFLD" id="SFLDS00003">
    <property type="entry name" value="Haloacid_Dehalogenase"/>
    <property type="match status" value="1"/>
</dbReference>
<reference evidence="23 24" key="1">
    <citation type="submission" date="2024-08" db="EMBL/GenBank/DDBJ databases">
        <authorList>
            <person name="Cucini C."/>
            <person name="Frati F."/>
        </authorList>
    </citation>
    <scope>NUCLEOTIDE SEQUENCE [LARGE SCALE GENOMIC DNA]</scope>
</reference>
<dbReference type="InterPro" id="IPR023298">
    <property type="entry name" value="ATPase_P-typ_TM_dom_sf"/>
</dbReference>
<evidence type="ECO:0000313" key="24">
    <source>
        <dbReference type="Proteomes" id="UP001642540"/>
    </source>
</evidence>
<dbReference type="PRINTS" id="PR00121">
    <property type="entry name" value="NAKATPASE"/>
</dbReference>
<keyword evidence="6" id="KW-0597">Phosphoprotein</keyword>
<dbReference type="PRINTS" id="PR00119">
    <property type="entry name" value="CATATPASE"/>
</dbReference>
<evidence type="ECO:0000256" key="21">
    <source>
        <dbReference type="SAM" id="MobiDB-lite"/>
    </source>
</evidence>
<dbReference type="InterPro" id="IPR023214">
    <property type="entry name" value="HAD_sf"/>
</dbReference>
<evidence type="ECO:0000256" key="6">
    <source>
        <dbReference type="ARBA" id="ARBA00022553"/>
    </source>
</evidence>
<dbReference type="PANTHER" id="PTHR43294:SF13">
    <property type="entry name" value="SODIUM_POTASSIUM-TRANSPORTING ATPASE SUBUNIT ALPHA"/>
    <property type="match status" value="1"/>
</dbReference>